<dbReference type="InterPro" id="IPR036179">
    <property type="entry name" value="Ig-like_dom_sf"/>
</dbReference>
<keyword evidence="5" id="KW-0965">Cell junction</keyword>
<keyword evidence="4 12" id="KW-0812">Transmembrane</keyword>
<accession>A0A665WT84</accession>
<keyword evidence="3" id="KW-0796">Tight junction</keyword>
<evidence type="ECO:0000256" key="11">
    <source>
        <dbReference type="SAM" id="MobiDB-lite"/>
    </source>
</evidence>
<keyword evidence="9" id="KW-0393">Immunoglobulin domain</keyword>
<evidence type="ECO:0000256" key="6">
    <source>
        <dbReference type="ARBA" id="ARBA00022989"/>
    </source>
</evidence>
<evidence type="ECO:0000256" key="5">
    <source>
        <dbReference type="ARBA" id="ARBA00022949"/>
    </source>
</evidence>
<dbReference type="CTD" id="387597"/>
<feature type="compositionally biased region" description="Low complexity" evidence="11">
    <location>
        <begin position="482"/>
        <end position="501"/>
    </location>
</feature>
<feature type="transmembrane region" description="Helical" evidence="12">
    <location>
        <begin position="6"/>
        <end position="25"/>
    </location>
</feature>
<dbReference type="PANTHER" id="PTHR15923">
    <property type="entry name" value="TRANSMEMBRANE AND IMMUNOGLOBULIN DOMAIN-CONTAINING PROTEIN"/>
    <property type="match status" value="1"/>
</dbReference>
<evidence type="ECO:0000313" key="14">
    <source>
        <dbReference type="Ensembl" id="ENSENLP00000046955.1"/>
    </source>
</evidence>
<feature type="region of interest" description="Disordered" evidence="11">
    <location>
        <begin position="324"/>
        <end position="353"/>
    </location>
</feature>
<dbReference type="GO" id="GO:0016020">
    <property type="term" value="C:membrane"/>
    <property type="evidence" value="ECO:0007669"/>
    <property type="project" value="TreeGrafter"/>
</dbReference>
<dbReference type="Gene3D" id="2.60.40.10">
    <property type="entry name" value="Immunoglobulins"/>
    <property type="match status" value="1"/>
</dbReference>
<dbReference type="SUPFAM" id="SSF48726">
    <property type="entry name" value="Immunoglobulin"/>
    <property type="match status" value="1"/>
</dbReference>
<dbReference type="PROSITE" id="PS50835">
    <property type="entry name" value="IG_LIKE"/>
    <property type="match status" value="1"/>
</dbReference>
<dbReference type="InterPro" id="IPR007110">
    <property type="entry name" value="Ig-like_dom"/>
</dbReference>
<dbReference type="GO" id="GO:0005923">
    <property type="term" value="C:bicellular tight junction"/>
    <property type="evidence" value="ECO:0007669"/>
    <property type="project" value="UniProtKB-SubCell"/>
</dbReference>
<proteinExistence type="inferred from homology"/>
<dbReference type="PANTHER" id="PTHR15923:SF0">
    <property type="entry name" value="IMMUNOGLOBULIN-LIKE DOMAIN-CONTAINING RECEPTOR 2"/>
    <property type="match status" value="1"/>
</dbReference>
<keyword evidence="6 12" id="KW-1133">Transmembrane helix</keyword>
<evidence type="ECO:0000256" key="9">
    <source>
        <dbReference type="ARBA" id="ARBA00023319"/>
    </source>
</evidence>
<evidence type="ECO:0000256" key="2">
    <source>
        <dbReference type="ARBA" id="ARBA00009491"/>
    </source>
</evidence>
<dbReference type="RefSeq" id="XP_029386355.1">
    <property type="nucleotide sequence ID" value="XM_029530495.1"/>
</dbReference>
<dbReference type="SMART" id="SM00409">
    <property type="entry name" value="IG"/>
    <property type="match status" value="1"/>
</dbReference>
<comment type="similarity">
    <text evidence="2">Belongs to the immunoglobulin superfamily. LISCH7 family.</text>
</comment>
<dbReference type="GeneID" id="115061921"/>
<dbReference type="InterPro" id="IPR008664">
    <property type="entry name" value="LISCH7"/>
</dbReference>
<dbReference type="AlphaFoldDB" id="A0A665WT84"/>
<keyword evidence="15" id="KW-1185">Reference proteome</keyword>
<keyword evidence="8" id="KW-1015">Disulfide bond</keyword>
<feature type="compositionally biased region" description="Basic and acidic residues" evidence="11">
    <location>
        <begin position="387"/>
        <end position="423"/>
    </location>
</feature>
<reference evidence="14" key="1">
    <citation type="submission" date="2021-04" db="EMBL/GenBank/DDBJ databases">
        <authorList>
            <consortium name="Wellcome Sanger Institute Data Sharing"/>
        </authorList>
    </citation>
    <scope>NUCLEOTIDE SEQUENCE [LARGE SCALE GENOMIC DNA]</scope>
</reference>
<dbReference type="InterPro" id="IPR013783">
    <property type="entry name" value="Ig-like_fold"/>
</dbReference>
<dbReference type="InterPro" id="IPR003599">
    <property type="entry name" value="Ig_sub"/>
</dbReference>
<gene>
    <name evidence="14" type="primary">ildr2</name>
</gene>
<evidence type="ECO:0000256" key="7">
    <source>
        <dbReference type="ARBA" id="ARBA00023136"/>
    </source>
</evidence>
<feature type="compositionally biased region" description="Basic and acidic residues" evidence="11">
    <location>
        <begin position="460"/>
        <end position="476"/>
    </location>
</feature>
<keyword evidence="7 12" id="KW-0472">Membrane</keyword>
<evidence type="ECO:0000256" key="4">
    <source>
        <dbReference type="ARBA" id="ARBA00022692"/>
    </source>
</evidence>
<evidence type="ECO:0000256" key="10">
    <source>
        <dbReference type="ARBA" id="ARBA00046288"/>
    </source>
</evidence>
<evidence type="ECO:0000256" key="8">
    <source>
        <dbReference type="ARBA" id="ARBA00023157"/>
    </source>
</evidence>
<dbReference type="Ensembl" id="ENSENLT00000048094.1">
    <property type="protein sequence ID" value="ENSENLP00000046955.1"/>
    <property type="gene ID" value="ENSENLG00000019881.1"/>
</dbReference>
<feature type="region of interest" description="Disordered" evidence="11">
    <location>
        <begin position="387"/>
        <end position="587"/>
    </location>
</feature>
<feature type="domain" description="Ig-like" evidence="13">
    <location>
        <begin position="37"/>
        <end position="146"/>
    </location>
</feature>
<dbReference type="InterPro" id="IPR051874">
    <property type="entry name" value="Ig-like_domain-LISCH7"/>
</dbReference>
<sequence>MMDFYRLAVFLGASMCVCDGIHVTVGPKKQHFAMLFQSVVLPCQYRTTSTQTPVVQWWYKSYCRDRTRESFNLPEALGIKASELGAKSHLECSDSSRTVRVVASAQGASMTLAEHYKGRDITIMNKADLRIGELQWGDSGVYFCKVIIADDLEGPNEGQLELLVLGRTGERDDILPEFDVAFMPEWAFVGSVVLGSVIFLLLLGICWCQCCPHSCCCYVRCCCCPDTCCCPRHLYEAGKMAKSGQAAQVPVYPYYIPAVPTVVPLAPSSLVDPKISSLPSLENNLAGASSLSELSSLHDGGTTDFRHTYQTVQMKALPPIADLDDQSVVRAAPPAQSRRPRRDRGHLSDDELDRRWNPRSEHLKRKTLSRRGRTGSLDELEEFARSYDSRGRRAEPPDHFYDRDYSPPRRFYRDNDDDWERRSPSPLLQKRRDTWDSDRPSRPPQSRGYDDAFLNSVLESKARGQGRDRGAERMDVDSDTPSKSSSRGKGSNSYYSRSPSNRPEEDDPLPPYSELEAERHRRAELTTDRYRTAEPHRSDRYRTTEPAARPFSYTRPHGVSHTLQGGREDRDRNRNLSTALSRDSLIV</sequence>
<evidence type="ECO:0000259" key="13">
    <source>
        <dbReference type="PROSITE" id="PS50835"/>
    </source>
</evidence>
<dbReference type="GO" id="GO:0012505">
    <property type="term" value="C:endomembrane system"/>
    <property type="evidence" value="ECO:0007669"/>
    <property type="project" value="UniProtKB-SubCell"/>
</dbReference>
<dbReference type="Pfam" id="PF05624">
    <property type="entry name" value="LSR"/>
    <property type="match status" value="1"/>
</dbReference>
<organism evidence="14 15">
    <name type="scientific">Echeneis naucrates</name>
    <name type="common">Live sharksucker</name>
    <dbReference type="NCBI Taxonomy" id="173247"/>
    <lineage>
        <taxon>Eukaryota</taxon>
        <taxon>Metazoa</taxon>
        <taxon>Chordata</taxon>
        <taxon>Craniata</taxon>
        <taxon>Vertebrata</taxon>
        <taxon>Euteleostomi</taxon>
        <taxon>Actinopterygii</taxon>
        <taxon>Neopterygii</taxon>
        <taxon>Teleostei</taxon>
        <taxon>Neoteleostei</taxon>
        <taxon>Acanthomorphata</taxon>
        <taxon>Carangaria</taxon>
        <taxon>Carangiformes</taxon>
        <taxon>Echeneidae</taxon>
        <taxon>Echeneis</taxon>
    </lineage>
</organism>
<comment type="subcellular location">
    <subcellularLocation>
        <location evidence="1">Cell junction</location>
        <location evidence="1">Tight junction</location>
    </subcellularLocation>
    <subcellularLocation>
        <location evidence="10">Endomembrane system</location>
        <topology evidence="10">Single-pass type I membrane protein</topology>
    </subcellularLocation>
</comment>
<feature type="compositionally biased region" description="Basic and acidic residues" evidence="11">
    <location>
        <begin position="430"/>
        <end position="441"/>
    </location>
</feature>
<evidence type="ECO:0000256" key="1">
    <source>
        <dbReference type="ARBA" id="ARBA00004435"/>
    </source>
</evidence>
<evidence type="ECO:0000256" key="12">
    <source>
        <dbReference type="SAM" id="Phobius"/>
    </source>
</evidence>
<reference evidence="14" key="3">
    <citation type="submission" date="2025-09" db="UniProtKB">
        <authorList>
            <consortium name="Ensembl"/>
        </authorList>
    </citation>
    <scope>IDENTIFICATION</scope>
</reference>
<dbReference type="Proteomes" id="UP000472264">
    <property type="component" value="Chromosome 21"/>
</dbReference>
<evidence type="ECO:0000313" key="15">
    <source>
        <dbReference type="Proteomes" id="UP000472264"/>
    </source>
</evidence>
<dbReference type="GO" id="GO:0031016">
    <property type="term" value="P:pancreas development"/>
    <property type="evidence" value="ECO:0007669"/>
    <property type="project" value="TreeGrafter"/>
</dbReference>
<name>A0A665WT84_ECHNA</name>
<feature type="compositionally biased region" description="Basic and acidic residues" evidence="11">
    <location>
        <begin position="516"/>
        <end position="543"/>
    </location>
</feature>
<evidence type="ECO:0000256" key="3">
    <source>
        <dbReference type="ARBA" id="ARBA00022427"/>
    </source>
</evidence>
<reference evidence="14" key="2">
    <citation type="submission" date="2025-08" db="UniProtKB">
        <authorList>
            <consortium name="Ensembl"/>
        </authorList>
    </citation>
    <scope>IDENTIFICATION</scope>
</reference>
<protein>
    <recommendedName>
        <fullName evidence="13">Ig-like domain-containing protein</fullName>
    </recommendedName>
</protein>